<keyword evidence="3" id="KW-0812">Transmembrane</keyword>
<dbReference type="GO" id="GO:0009002">
    <property type="term" value="F:serine-type D-Ala-D-Ala carboxypeptidase activity"/>
    <property type="evidence" value="ECO:0007669"/>
    <property type="project" value="UniProtKB-EC"/>
</dbReference>
<proteinExistence type="inferred from homology"/>
<evidence type="ECO:0000256" key="2">
    <source>
        <dbReference type="ARBA" id="ARBA00022801"/>
    </source>
</evidence>
<dbReference type="SUPFAM" id="SSF56601">
    <property type="entry name" value="beta-lactamase/transpeptidase-like"/>
    <property type="match status" value="1"/>
</dbReference>
<comment type="similarity">
    <text evidence="1">Belongs to the peptidase S13 family.</text>
</comment>
<dbReference type="RefSeq" id="WP_345170427.1">
    <property type="nucleotide sequence ID" value="NZ_BAABFQ010000001.1"/>
</dbReference>
<reference evidence="5" key="1">
    <citation type="journal article" date="2019" name="Int. J. Syst. Evol. Microbiol.">
        <title>The Global Catalogue of Microorganisms (GCM) 10K type strain sequencing project: providing services to taxonomists for standard genome sequencing and annotation.</title>
        <authorList>
            <consortium name="The Broad Institute Genomics Platform"/>
            <consortium name="The Broad Institute Genome Sequencing Center for Infectious Disease"/>
            <person name="Wu L."/>
            <person name="Ma J."/>
        </authorList>
    </citation>
    <scope>NUCLEOTIDE SEQUENCE [LARGE SCALE GENOMIC DNA]</scope>
    <source>
        <strain evidence="5">KACC 13778</strain>
    </source>
</reference>
<dbReference type="Proteomes" id="UP001595956">
    <property type="component" value="Unassembled WGS sequence"/>
</dbReference>
<organism evidence="4 5">
    <name type="scientific">Nocardioides caricicola</name>
    <dbReference type="NCBI Taxonomy" id="634770"/>
    <lineage>
        <taxon>Bacteria</taxon>
        <taxon>Bacillati</taxon>
        <taxon>Actinomycetota</taxon>
        <taxon>Actinomycetes</taxon>
        <taxon>Propionibacteriales</taxon>
        <taxon>Nocardioidaceae</taxon>
        <taxon>Nocardioides</taxon>
    </lineage>
</organism>
<dbReference type="InterPro" id="IPR012338">
    <property type="entry name" value="Beta-lactam/transpept-like"/>
</dbReference>
<dbReference type="EC" id="3.4.16.4" evidence="4"/>
<name>A0ABW0N6C8_9ACTN</name>
<dbReference type="InterPro" id="IPR000667">
    <property type="entry name" value="Peptidase_S13"/>
</dbReference>
<dbReference type="PRINTS" id="PR00922">
    <property type="entry name" value="DADACBPTASE3"/>
</dbReference>
<keyword evidence="3" id="KW-1133">Transmembrane helix</keyword>
<keyword evidence="3" id="KW-0472">Membrane</keyword>
<keyword evidence="2 4" id="KW-0378">Hydrolase</keyword>
<protein>
    <submittedName>
        <fullName evidence="4">D-alanyl-D-alanine carboxypeptidase/D-alanyl-D-alanine-endopeptidase</fullName>
        <ecNumber evidence="4">3.4.16.4</ecNumber>
    </submittedName>
</protein>
<keyword evidence="4" id="KW-0121">Carboxypeptidase</keyword>
<sequence length="458" mass="46143">MGRRDVRHGSRLALWLPVVLVLAVLAAATTVLLLDDSPAEPETPAAVPPPPGLDLPEVVAPAPVAAPAAGTPDAAKVRRALAGLIDDADLGPHVLATVAGLDGTVLYSSGTGAAVPASTLKLLTGAAALETLGPDHTFATKVVADGPRRVVLVGGGDPLLSAEDLAKLARATAAEVTGAVRVGYDTSLFSGPDVSPHWPASYVTEGVVSPIQALWVDEGRDADGYGRVADPARAAAEQFAAALAKAGVRVSGAPEEWSAPGGTALAEVSSEPLSRIVEHTLEYSDNEAAEVLARHVGLASSGRGSFDAGARGVLETIEALGVPLATARVYDGSGLSRDNRLEPATLTALLEVAGSAEHPDLRAVLTGLPVAAFTGSLSERFDGAEDPGRGLVRAKTGTLTGVSGLAGTVTDRSGSPMVFALLADRIALLDTLDARDALDDIAGALADCRCGGAGTVAP</sequence>
<feature type="transmembrane region" description="Helical" evidence="3">
    <location>
        <begin position="12"/>
        <end position="34"/>
    </location>
</feature>
<evidence type="ECO:0000256" key="1">
    <source>
        <dbReference type="ARBA" id="ARBA00006096"/>
    </source>
</evidence>
<dbReference type="Gene3D" id="3.50.80.20">
    <property type="entry name" value="D-Ala-D-Ala carboxypeptidase C, peptidase S13"/>
    <property type="match status" value="1"/>
</dbReference>
<evidence type="ECO:0000313" key="5">
    <source>
        <dbReference type="Proteomes" id="UP001595956"/>
    </source>
</evidence>
<dbReference type="Pfam" id="PF02113">
    <property type="entry name" value="Peptidase_S13"/>
    <property type="match status" value="2"/>
</dbReference>
<accession>A0ABW0N6C8</accession>
<keyword evidence="4" id="KW-0645">Protease</keyword>
<dbReference type="PANTHER" id="PTHR30023">
    <property type="entry name" value="D-ALANYL-D-ALANINE CARBOXYPEPTIDASE"/>
    <property type="match status" value="1"/>
</dbReference>
<evidence type="ECO:0000313" key="4">
    <source>
        <dbReference type="EMBL" id="MFC5494507.1"/>
    </source>
</evidence>
<dbReference type="NCBIfam" id="TIGR00666">
    <property type="entry name" value="PBP4"/>
    <property type="match status" value="1"/>
</dbReference>
<gene>
    <name evidence="4" type="primary">dacB</name>
    <name evidence="4" type="ORF">ACFPKY_15430</name>
</gene>
<dbReference type="EMBL" id="JBHSMD010000005">
    <property type="protein sequence ID" value="MFC5494507.1"/>
    <property type="molecule type" value="Genomic_DNA"/>
</dbReference>
<keyword evidence="5" id="KW-1185">Reference proteome</keyword>
<dbReference type="Gene3D" id="3.40.710.10">
    <property type="entry name" value="DD-peptidase/beta-lactamase superfamily"/>
    <property type="match status" value="1"/>
</dbReference>
<dbReference type="PANTHER" id="PTHR30023:SF0">
    <property type="entry name" value="PENICILLIN-SENSITIVE CARBOXYPEPTIDASE A"/>
    <property type="match status" value="1"/>
</dbReference>
<comment type="caution">
    <text evidence="4">The sequence shown here is derived from an EMBL/GenBank/DDBJ whole genome shotgun (WGS) entry which is preliminary data.</text>
</comment>
<evidence type="ECO:0000256" key="3">
    <source>
        <dbReference type="SAM" id="Phobius"/>
    </source>
</evidence>